<feature type="transmembrane region" description="Helical" evidence="2">
    <location>
        <begin position="162"/>
        <end position="183"/>
    </location>
</feature>
<reference evidence="3" key="1">
    <citation type="submission" date="2010-05" db="EMBL/GenBank/DDBJ databases">
        <title>The Genome Sequence of Magnaporthe poae strain ATCC 64411.</title>
        <authorList>
            <consortium name="The Broad Institute Genome Sequencing Platform"/>
            <consortium name="Broad Institute Genome Sequencing Center for Infectious Disease"/>
            <person name="Ma L.-J."/>
            <person name="Dead R."/>
            <person name="Young S."/>
            <person name="Zeng Q."/>
            <person name="Koehrsen M."/>
            <person name="Alvarado L."/>
            <person name="Berlin A."/>
            <person name="Chapman S.B."/>
            <person name="Chen Z."/>
            <person name="Freedman E."/>
            <person name="Gellesch M."/>
            <person name="Goldberg J."/>
            <person name="Griggs A."/>
            <person name="Gujja S."/>
            <person name="Heilman E.R."/>
            <person name="Heiman D."/>
            <person name="Hepburn T."/>
            <person name="Howarth C."/>
            <person name="Jen D."/>
            <person name="Larson L."/>
            <person name="Mehta T."/>
            <person name="Neiman D."/>
            <person name="Pearson M."/>
            <person name="Roberts A."/>
            <person name="Saif S."/>
            <person name="Shea T."/>
            <person name="Shenoy N."/>
            <person name="Sisk P."/>
            <person name="Stolte C."/>
            <person name="Sykes S."/>
            <person name="Walk T."/>
            <person name="White J."/>
            <person name="Yandava C."/>
            <person name="Haas B."/>
            <person name="Nusbaum C."/>
            <person name="Birren B."/>
        </authorList>
    </citation>
    <scope>NUCLEOTIDE SEQUENCE</scope>
    <source>
        <strain evidence="3">ATCC 64411</strain>
    </source>
</reference>
<feature type="transmembrane region" description="Helical" evidence="2">
    <location>
        <begin position="229"/>
        <end position="250"/>
    </location>
</feature>
<keyword evidence="5" id="KW-1185">Reference proteome</keyword>
<keyword evidence="2" id="KW-0812">Transmembrane</keyword>
<evidence type="ECO:0000256" key="1">
    <source>
        <dbReference type="SAM" id="MobiDB-lite"/>
    </source>
</evidence>
<organism evidence="4 5">
    <name type="scientific">Magnaporthiopsis poae (strain ATCC 64411 / 73-15)</name>
    <name type="common">Kentucky bluegrass fungus</name>
    <name type="synonym">Magnaporthe poae</name>
    <dbReference type="NCBI Taxonomy" id="644358"/>
    <lineage>
        <taxon>Eukaryota</taxon>
        <taxon>Fungi</taxon>
        <taxon>Dikarya</taxon>
        <taxon>Ascomycota</taxon>
        <taxon>Pezizomycotina</taxon>
        <taxon>Sordariomycetes</taxon>
        <taxon>Sordariomycetidae</taxon>
        <taxon>Magnaporthales</taxon>
        <taxon>Magnaporthaceae</taxon>
        <taxon>Magnaporthiopsis</taxon>
    </lineage>
</organism>
<evidence type="ECO:0000313" key="5">
    <source>
        <dbReference type="Proteomes" id="UP000011715"/>
    </source>
</evidence>
<evidence type="ECO:0000313" key="3">
    <source>
        <dbReference type="EMBL" id="KLU87039.1"/>
    </source>
</evidence>
<protein>
    <submittedName>
        <fullName evidence="3 4">Uncharacterized protein</fullName>
    </submittedName>
</protein>
<reference evidence="4" key="4">
    <citation type="journal article" date="2015" name="G3 (Bethesda)">
        <title>Genome sequences of three phytopathogenic species of the Magnaporthaceae family of fungi.</title>
        <authorList>
            <person name="Okagaki L.H."/>
            <person name="Nunes C.C."/>
            <person name="Sailsbery J."/>
            <person name="Clay B."/>
            <person name="Brown D."/>
            <person name="John T."/>
            <person name="Oh Y."/>
            <person name="Young N."/>
            <person name="Fitzgerald M."/>
            <person name="Haas B.J."/>
            <person name="Zeng Q."/>
            <person name="Young S."/>
            <person name="Adiconis X."/>
            <person name="Fan L."/>
            <person name="Levin J.Z."/>
            <person name="Mitchell T.K."/>
            <person name="Okubara P.A."/>
            <person name="Farman M.L."/>
            <person name="Kohn L.M."/>
            <person name="Birren B."/>
            <person name="Ma L.-J."/>
            <person name="Dean R.A."/>
        </authorList>
    </citation>
    <scope>NUCLEOTIDE SEQUENCE</scope>
    <source>
        <strain evidence="4">ATCC 64411 / 73-15</strain>
    </source>
</reference>
<keyword evidence="2" id="KW-1133">Transmembrane helix</keyword>
<feature type="region of interest" description="Disordered" evidence="1">
    <location>
        <begin position="283"/>
        <end position="374"/>
    </location>
</feature>
<evidence type="ECO:0000256" key="2">
    <source>
        <dbReference type="SAM" id="Phobius"/>
    </source>
</evidence>
<reference evidence="3" key="3">
    <citation type="submission" date="2011-03" db="EMBL/GenBank/DDBJ databases">
        <title>Annotation of Magnaporthe poae ATCC 64411.</title>
        <authorList>
            <person name="Ma L.-J."/>
            <person name="Dead R."/>
            <person name="Young S.K."/>
            <person name="Zeng Q."/>
            <person name="Gargeya S."/>
            <person name="Fitzgerald M."/>
            <person name="Haas B."/>
            <person name="Abouelleil A."/>
            <person name="Alvarado L."/>
            <person name="Arachchi H.M."/>
            <person name="Berlin A."/>
            <person name="Brown A."/>
            <person name="Chapman S.B."/>
            <person name="Chen Z."/>
            <person name="Dunbar C."/>
            <person name="Freedman E."/>
            <person name="Gearin G."/>
            <person name="Gellesch M."/>
            <person name="Goldberg J."/>
            <person name="Griggs A."/>
            <person name="Gujja S."/>
            <person name="Heiman D."/>
            <person name="Howarth C."/>
            <person name="Larson L."/>
            <person name="Lui A."/>
            <person name="MacDonald P.J.P."/>
            <person name="Mehta T."/>
            <person name="Montmayeur A."/>
            <person name="Murphy C."/>
            <person name="Neiman D."/>
            <person name="Pearson M."/>
            <person name="Priest M."/>
            <person name="Roberts A."/>
            <person name="Saif S."/>
            <person name="Shea T."/>
            <person name="Shenoy N."/>
            <person name="Sisk P."/>
            <person name="Stolte C."/>
            <person name="Sykes S."/>
            <person name="Yandava C."/>
            <person name="Wortman J."/>
            <person name="Nusbaum C."/>
            <person name="Birren B."/>
        </authorList>
    </citation>
    <scope>NUCLEOTIDE SEQUENCE</scope>
    <source>
        <strain evidence="3">ATCC 64411</strain>
    </source>
</reference>
<reference evidence="5" key="2">
    <citation type="submission" date="2010-05" db="EMBL/GenBank/DDBJ databases">
        <title>The genome sequence of Magnaporthe poae strain ATCC 64411.</title>
        <authorList>
            <person name="Ma L.-J."/>
            <person name="Dead R."/>
            <person name="Young S."/>
            <person name="Zeng Q."/>
            <person name="Koehrsen M."/>
            <person name="Alvarado L."/>
            <person name="Berlin A."/>
            <person name="Chapman S.B."/>
            <person name="Chen Z."/>
            <person name="Freedman E."/>
            <person name="Gellesch M."/>
            <person name="Goldberg J."/>
            <person name="Griggs A."/>
            <person name="Gujja S."/>
            <person name="Heilman E.R."/>
            <person name="Heiman D."/>
            <person name="Hepburn T."/>
            <person name="Howarth C."/>
            <person name="Jen D."/>
            <person name="Larson L."/>
            <person name="Mehta T."/>
            <person name="Neiman D."/>
            <person name="Pearson M."/>
            <person name="Roberts A."/>
            <person name="Saif S."/>
            <person name="Shea T."/>
            <person name="Shenoy N."/>
            <person name="Sisk P."/>
            <person name="Stolte C."/>
            <person name="Sykes S."/>
            <person name="Walk T."/>
            <person name="White J."/>
            <person name="Yandava C."/>
            <person name="Haas B."/>
            <person name="Nusbaum C."/>
            <person name="Birren B."/>
        </authorList>
    </citation>
    <scope>NUCLEOTIDE SEQUENCE [LARGE SCALE GENOMIC DNA]</scope>
    <source>
        <strain evidence="5">ATCC 64411 / 73-15</strain>
    </source>
</reference>
<gene>
    <name evidence="3" type="ORF">MAPG_06045</name>
</gene>
<feature type="transmembrane region" description="Helical" evidence="2">
    <location>
        <begin position="22"/>
        <end position="48"/>
    </location>
</feature>
<dbReference type="EMBL" id="ADBL01001449">
    <property type="status" value="NOT_ANNOTATED_CDS"/>
    <property type="molecule type" value="Genomic_DNA"/>
</dbReference>
<dbReference type="eggNOG" id="ENOG502T382">
    <property type="taxonomic scope" value="Eukaryota"/>
</dbReference>
<dbReference type="OrthoDB" id="10368965at2759"/>
<dbReference type="EnsemblFungi" id="MAPG_06045T0">
    <property type="protein sequence ID" value="MAPG_06045T0"/>
    <property type="gene ID" value="MAPG_06045"/>
</dbReference>
<name>A0A0C4E101_MAGP6</name>
<evidence type="ECO:0000313" key="4">
    <source>
        <dbReference type="EnsemblFungi" id="MAPG_06045T0"/>
    </source>
</evidence>
<dbReference type="VEuPathDB" id="FungiDB:MAPG_06045"/>
<keyword evidence="2" id="KW-0472">Membrane</keyword>
<accession>A0A0C4E101</accession>
<sequence length="374" mass="42580">MDSDLRKPHMAVRHRPHLFGRLLHVLALLLLGLTFFLFILVCISGTWIQKEDKKWRLAMANFSMVQFDGIVPKPNTKDEYNVKMHLTLAAFGWEYLNATKKEMQAGIVYQGFAQTLKFPDHLRDVAKRLDLPSSDYDCLHPNTGRCDNPFFNKFRDIKEMTFVTWVQWVIVLLGLIFLVVVFVKDVLITFKKSWMKCHCCFLSSLCPNPKGSVEENATLPPSFWDGLRLYWYGTGFVYMFIVSLILTIRANAIVDELKKKNVPEPDERRVLCSSGSRRLHVRRRRVHGRQQALQPRTREAGACRGQVGRSVPEQQQQQPAAGRRPTLGETGGLDPHISEPLPHPGHASGFHDVNIGSVPPTYAGKAGENPYEKS</sequence>
<dbReference type="Proteomes" id="UP000011715">
    <property type="component" value="Unassembled WGS sequence"/>
</dbReference>
<reference evidence="4" key="5">
    <citation type="submission" date="2015-06" db="UniProtKB">
        <authorList>
            <consortium name="EnsemblFungi"/>
        </authorList>
    </citation>
    <scope>IDENTIFICATION</scope>
    <source>
        <strain evidence="4">ATCC 64411</strain>
    </source>
</reference>
<dbReference type="AlphaFoldDB" id="A0A0C4E101"/>
<dbReference type="EMBL" id="GL876970">
    <property type="protein sequence ID" value="KLU87039.1"/>
    <property type="molecule type" value="Genomic_DNA"/>
</dbReference>
<proteinExistence type="predicted"/>